<comment type="similarity">
    <text evidence="1 3">Belongs to the type-B carboxylesterase/lipase family.</text>
</comment>
<proteinExistence type="inferred from homology"/>
<evidence type="ECO:0000313" key="5">
    <source>
        <dbReference type="EMBL" id="KAK6992660.1"/>
    </source>
</evidence>
<dbReference type="Gene3D" id="3.40.50.1820">
    <property type="entry name" value="alpha/beta hydrolase"/>
    <property type="match status" value="1"/>
</dbReference>
<dbReference type="InterPro" id="IPR050309">
    <property type="entry name" value="Type-B_Carboxylest/Lipase"/>
</dbReference>
<dbReference type="InterPro" id="IPR002018">
    <property type="entry name" value="CarbesteraseB"/>
</dbReference>
<evidence type="ECO:0000259" key="4">
    <source>
        <dbReference type="Pfam" id="PF00135"/>
    </source>
</evidence>
<dbReference type="EMBL" id="JAWWNJ010000108">
    <property type="protein sequence ID" value="KAK6992660.1"/>
    <property type="molecule type" value="Genomic_DNA"/>
</dbReference>
<dbReference type="SUPFAM" id="SSF53474">
    <property type="entry name" value="alpha/beta-Hydrolases"/>
    <property type="match status" value="1"/>
</dbReference>
<protein>
    <recommendedName>
        <fullName evidence="3">Carboxylic ester hydrolase</fullName>
        <ecNumber evidence="3">3.1.1.-</ecNumber>
    </recommendedName>
</protein>
<feature type="domain" description="Carboxylesterase type B" evidence="4">
    <location>
        <begin position="25"/>
        <end position="531"/>
    </location>
</feature>
<evidence type="ECO:0000256" key="3">
    <source>
        <dbReference type="RuleBase" id="RU361235"/>
    </source>
</evidence>
<sequence>MLFYSLTLLLVLPASLGLCSNPSGPIVHTSSGAYIGTHDTQNKIDVFLGMRFASPTARFMPATKVTANATLLRSASRFGADCPQLPEIGGVAGYAAGPALQGSNQSEDCFFVNVWRPSGVSPEKKLPVLVYIYGGGYFGGAGSEWNGVGIVQRSVSINKPIIYITFNYRIGVLGFLGSRQVPGTALNVGLQDQRDALRWIQNNAQAFGGDPSRITISGESAGASSVHMHYLYPDSVRTFRAGISSSGSSLTFNAPPCEWHDRPGGGYNMLGNITGCGTGEGSFDCLQNMPFDTFWPLALTTYISSSVLPQPVWAVTCKGPPGSLVDEYPAKKVLKGDFLKLPIITGTNKNEGNFIIGTSFIEMTPRPSREEENDILREFIKVQAVNDTFVSNETVSKLLDLYAHPTEQLSNSTLYNRAAQFETDYAFLAPQRLFLKSATARGRKQDVWAYEFRQHLPGSPDFLGAFHTSDLYYLDMGFPSVGSDPETVKFQRQMQDIYITFTNDARPGIEPFWPRYDEESRLVMQLEEGRVGPKTNSVRRDVTDFLNRVEVMQEFGRFG</sequence>
<dbReference type="InterPro" id="IPR029058">
    <property type="entry name" value="AB_hydrolase_fold"/>
</dbReference>
<dbReference type="GO" id="GO:0016787">
    <property type="term" value="F:hydrolase activity"/>
    <property type="evidence" value="ECO:0007669"/>
    <property type="project" value="UniProtKB-KW"/>
</dbReference>
<feature type="chain" id="PRO_5043102052" description="Carboxylic ester hydrolase" evidence="3">
    <location>
        <begin position="18"/>
        <end position="559"/>
    </location>
</feature>
<organism evidence="5 6">
    <name type="scientific">Favolaschia claudopus</name>
    <dbReference type="NCBI Taxonomy" id="2862362"/>
    <lineage>
        <taxon>Eukaryota</taxon>
        <taxon>Fungi</taxon>
        <taxon>Dikarya</taxon>
        <taxon>Basidiomycota</taxon>
        <taxon>Agaricomycotina</taxon>
        <taxon>Agaricomycetes</taxon>
        <taxon>Agaricomycetidae</taxon>
        <taxon>Agaricales</taxon>
        <taxon>Marasmiineae</taxon>
        <taxon>Mycenaceae</taxon>
        <taxon>Favolaschia</taxon>
    </lineage>
</organism>
<evidence type="ECO:0000256" key="2">
    <source>
        <dbReference type="ARBA" id="ARBA00022801"/>
    </source>
</evidence>
<reference evidence="5 6" key="1">
    <citation type="journal article" date="2024" name="J Genomics">
        <title>Draft genome sequencing and assembly of Favolaschia claudopus CIRM-BRFM 2984 isolated from oak limbs.</title>
        <authorList>
            <person name="Navarro D."/>
            <person name="Drula E."/>
            <person name="Chaduli D."/>
            <person name="Cazenave R."/>
            <person name="Ahrendt S."/>
            <person name="Wang J."/>
            <person name="Lipzen A."/>
            <person name="Daum C."/>
            <person name="Barry K."/>
            <person name="Grigoriev I.V."/>
            <person name="Favel A."/>
            <person name="Rosso M.N."/>
            <person name="Martin F."/>
        </authorList>
    </citation>
    <scope>NUCLEOTIDE SEQUENCE [LARGE SCALE GENOMIC DNA]</scope>
    <source>
        <strain evidence="5 6">CIRM-BRFM 2984</strain>
    </source>
</reference>
<dbReference type="PANTHER" id="PTHR11559">
    <property type="entry name" value="CARBOXYLESTERASE"/>
    <property type="match status" value="1"/>
</dbReference>
<dbReference type="AlphaFoldDB" id="A0AAV9ZW62"/>
<dbReference type="EC" id="3.1.1.-" evidence="3"/>
<gene>
    <name evidence="5" type="ORF">R3P38DRAFT_3372591</name>
</gene>
<evidence type="ECO:0000256" key="1">
    <source>
        <dbReference type="ARBA" id="ARBA00005964"/>
    </source>
</evidence>
<keyword evidence="2 3" id="KW-0378">Hydrolase</keyword>
<accession>A0AAV9ZW62</accession>
<name>A0AAV9ZW62_9AGAR</name>
<dbReference type="InterPro" id="IPR019826">
    <property type="entry name" value="Carboxylesterase_B_AS"/>
</dbReference>
<comment type="caution">
    <text evidence="5">The sequence shown here is derived from an EMBL/GenBank/DDBJ whole genome shotgun (WGS) entry which is preliminary data.</text>
</comment>
<keyword evidence="6" id="KW-1185">Reference proteome</keyword>
<feature type="signal peptide" evidence="3">
    <location>
        <begin position="1"/>
        <end position="17"/>
    </location>
</feature>
<dbReference type="PROSITE" id="PS00122">
    <property type="entry name" value="CARBOXYLESTERASE_B_1"/>
    <property type="match status" value="1"/>
</dbReference>
<keyword evidence="3" id="KW-0732">Signal</keyword>
<dbReference type="Pfam" id="PF00135">
    <property type="entry name" value="COesterase"/>
    <property type="match status" value="1"/>
</dbReference>
<dbReference type="Proteomes" id="UP001362999">
    <property type="component" value="Unassembled WGS sequence"/>
</dbReference>
<evidence type="ECO:0000313" key="6">
    <source>
        <dbReference type="Proteomes" id="UP001362999"/>
    </source>
</evidence>